<keyword evidence="3 9" id="KW-0378">Hydrolase</keyword>
<dbReference type="RefSeq" id="XP_004337979.1">
    <property type="nucleotide sequence ID" value="XM_004337931.1"/>
</dbReference>
<evidence type="ECO:0000256" key="7">
    <source>
        <dbReference type="SAM" id="MobiDB-lite"/>
    </source>
</evidence>
<dbReference type="Gene3D" id="3.40.50.1820">
    <property type="entry name" value="alpha/beta hydrolase"/>
    <property type="match status" value="1"/>
</dbReference>
<proteinExistence type="inferred from homology"/>
<dbReference type="PANTHER" id="PTHR11005">
    <property type="entry name" value="LYSOSOMAL ACID LIPASE-RELATED"/>
    <property type="match status" value="1"/>
</dbReference>
<sequence>MERGLTLEGLRGNVPAAKLEAGDVARVVVPEEDDKYKVLSPRYKPTKKRNKSKKSKRSKNSGGGPLADEEFTQPASSQTKHADEKKEEAAQEDRGTHSTPIDAVAEESPAAERKLRRWHTLGLARKKIERQAVKEGDLVWRQSRKETQHVALSLTATILWIKKANKEFFSPFLEIINISNVYMKKDVVMMVPPPPLGAAQDSGADRAKSARATMKEKPSDSSSSTVDSSSSSSSGAQEGDKRRKSLGDLSEARDQLEGEASKPTKTGSRIGSAIKRGSTMTLRRTPAAHSAGPQPVAFYSFVIEVRRKEFTTNVITQVFASESKQEIEAWVTALHEVIIAARLAKRKSLLEERALEVAELDDDKGNEKGKEKEKAERPLSPRAKGGALPPEPPPEPTFQADLLTGLSSVVPGETEKQRARRLKQEVRDELQERKRRGKAEAKLTLFGLVTSKGYPIEEHKVTTPDGYILTLFRIPHGKNETGYSPRPVVFLMHGLMDCSVTWIVNETAKCLGFIFADNGFDVWMGNVRGNRFSREHAHFKVDSTQYWNFNRDDLVKDARASIDYALDYAHQPHLVFVGHSQGCNVLLAMMATQPETRSKIMLAPAAYVHNQKSKMMTYLANMQTDKLFQFMGIKAFLTTGTWLNNITPGLLLYSAQGTRLVTRLIFDNMCGWNPDNNFSLDRMPVIAAHQPGGTSVMVMAHWAQSIRNGTFSHFDYGAKKNLEVYGQEQPPPYDLGSIHPARLGVFYGGEDKLTCKEDVERLLSELPEETVVYAQFEEEYGHLDFVWGDDAHIRIYLKLVELAKKHYKLAEKRRRRQEQEEQEHDKLHQARGEGEEDKDDSPGASSSSSPSPSSHSGSTTNGDGNRSQQQPQQEDEDKAGKKDKKEGKKKSSGKKKTKKAKSKVDHELVRLESNADLCDVTSEAVPDAALSSSPPKPAVEALADA</sequence>
<dbReference type="Pfam" id="PF04083">
    <property type="entry name" value="Abhydro_lipase"/>
    <property type="match status" value="1"/>
</dbReference>
<evidence type="ECO:0000256" key="2">
    <source>
        <dbReference type="ARBA" id="ARBA00022729"/>
    </source>
</evidence>
<keyword evidence="4" id="KW-0442">Lipid degradation</keyword>
<dbReference type="InterPro" id="IPR006693">
    <property type="entry name" value="AB_hydrolase_lipase"/>
</dbReference>
<organism evidence="9 10">
    <name type="scientific">Acanthamoeba castellanii (strain ATCC 30010 / Neff)</name>
    <dbReference type="NCBI Taxonomy" id="1257118"/>
    <lineage>
        <taxon>Eukaryota</taxon>
        <taxon>Amoebozoa</taxon>
        <taxon>Discosea</taxon>
        <taxon>Longamoebia</taxon>
        <taxon>Centramoebida</taxon>
        <taxon>Acanthamoebidae</taxon>
        <taxon>Acanthamoeba</taxon>
    </lineage>
</organism>
<accession>L8GV44</accession>
<dbReference type="AlphaFoldDB" id="L8GV44"/>
<keyword evidence="6" id="KW-0325">Glycoprotein</keyword>
<dbReference type="GeneID" id="14916635"/>
<comment type="similarity">
    <text evidence="1">Belongs to the AB hydrolase superfamily. Lipase family.</text>
</comment>
<dbReference type="OrthoDB" id="9974421at2759"/>
<feature type="domain" description="PH" evidence="8">
    <location>
        <begin position="299"/>
        <end position="339"/>
    </location>
</feature>
<keyword evidence="5" id="KW-0443">Lipid metabolism</keyword>
<feature type="compositionally biased region" description="Basic and acidic residues" evidence="7">
    <location>
        <begin position="817"/>
        <end position="833"/>
    </location>
</feature>
<evidence type="ECO:0000256" key="5">
    <source>
        <dbReference type="ARBA" id="ARBA00023098"/>
    </source>
</evidence>
<dbReference type="EMBL" id="KB008014">
    <property type="protein sequence ID" value="ELR15966.1"/>
    <property type="molecule type" value="Genomic_DNA"/>
</dbReference>
<keyword evidence="10" id="KW-1185">Reference proteome</keyword>
<evidence type="ECO:0000256" key="1">
    <source>
        <dbReference type="ARBA" id="ARBA00010701"/>
    </source>
</evidence>
<reference evidence="9 10" key="1">
    <citation type="journal article" date="2013" name="Genome Biol.">
        <title>Genome of Acanthamoeba castellanii highlights extensive lateral gene transfer and early evolution of tyrosine kinase signaling.</title>
        <authorList>
            <person name="Clarke M."/>
            <person name="Lohan A.J."/>
            <person name="Liu B."/>
            <person name="Lagkouvardos I."/>
            <person name="Roy S."/>
            <person name="Zafar N."/>
            <person name="Bertelli C."/>
            <person name="Schilde C."/>
            <person name="Kianianmomeni A."/>
            <person name="Burglin T.R."/>
            <person name="Frech C."/>
            <person name="Turcotte B."/>
            <person name="Kopec K.O."/>
            <person name="Synnott J.M."/>
            <person name="Choo C."/>
            <person name="Paponov I."/>
            <person name="Finkler A."/>
            <person name="Soon Heng Tan C."/>
            <person name="Hutchins A.P."/>
            <person name="Weinmeier T."/>
            <person name="Rattei T."/>
            <person name="Chu J.S."/>
            <person name="Gimenez G."/>
            <person name="Irimia M."/>
            <person name="Rigden D.J."/>
            <person name="Fitzpatrick D.A."/>
            <person name="Lorenzo-Morales J."/>
            <person name="Bateman A."/>
            <person name="Chiu C.H."/>
            <person name="Tang P."/>
            <person name="Hegemann P."/>
            <person name="Fromm H."/>
            <person name="Raoult D."/>
            <person name="Greub G."/>
            <person name="Miranda-Saavedra D."/>
            <person name="Chen N."/>
            <person name="Nash P."/>
            <person name="Ginger M.L."/>
            <person name="Horn M."/>
            <person name="Schaap P."/>
            <person name="Caler L."/>
            <person name="Loftus B."/>
        </authorList>
    </citation>
    <scope>NUCLEOTIDE SEQUENCE [LARGE SCALE GENOMIC DNA]</scope>
    <source>
        <strain evidence="9 10">Neff</strain>
    </source>
</reference>
<dbReference type="GO" id="GO:0016787">
    <property type="term" value="F:hydrolase activity"/>
    <property type="evidence" value="ECO:0007669"/>
    <property type="project" value="UniProtKB-KW"/>
</dbReference>
<feature type="region of interest" description="Disordered" evidence="7">
    <location>
        <begin position="813"/>
        <end position="945"/>
    </location>
</feature>
<evidence type="ECO:0000313" key="10">
    <source>
        <dbReference type="Proteomes" id="UP000011083"/>
    </source>
</evidence>
<evidence type="ECO:0000256" key="4">
    <source>
        <dbReference type="ARBA" id="ARBA00022963"/>
    </source>
</evidence>
<name>L8GV44_ACACF</name>
<dbReference type="Proteomes" id="UP000011083">
    <property type="component" value="Unassembled WGS sequence"/>
</dbReference>
<feature type="compositionally biased region" description="Polar residues" evidence="7">
    <location>
        <begin position="859"/>
        <end position="872"/>
    </location>
</feature>
<evidence type="ECO:0000256" key="6">
    <source>
        <dbReference type="ARBA" id="ARBA00023180"/>
    </source>
</evidence>
<dbReference type="SUPFAM" id="SSF53474">
    <property type="entry name" value="alpha/beta-Hydrolases"/>
    <property type="match status" value="1"/>
</dbReference>
<evidence type="ECO:0000259" key="8">
    <source>
        <dbReference type="PROSITE" id="PS50003"/>
    </source>
</evidence>
<dbReference type="FunFam" id="3.40.50.1820:FF:000057">
    <property type="entry name" value="Lipase"/>
    <property type="match status" value="1"/>
</dbReference>
<dbReference type="VEuPathDB" id="AmoebaDB:ACA1_031640"/>
<feature type="compositionally biased region" description="Low complexity" evidence="7">
    <location>
        <begin position="842"/>
        <end position="858"/>
    </location>
</feature>
<dbReference type="STRING" id="1257118.L8GV44"/>
<feature type="compositionally biased region" description="Basic and acidic residues" evidence="7">
    <location>
        <begin position="250"/>
        <end position="262"/>
    </location>
</feature>
<evidence type="ECO:0000256" key="3">
    <source>
        <dbReference type="ARBA" id="ARBA00022801"/>
    </source>
</evidence>
<feature type="compositionally biased region" description="Basic residues" evidence="7">
    <location>
        <begin position="887"/>
        <end position="901"/>
    </location>
</feature>
<feature type="compositionally biased region" description="Basic residues" evidence="7">
    <location>
        <begin position="44"/>
        <end position="59"/>
    </location>
</feature>
<feature type="region of interest" description="Disordered" evidence="7">
    <location>
        <begin position="196"/>
        <end position="291"/>
    </location>
</feature>
<feature type="compositionally biased region" description="Low complexity" evidence="7">
    <location>
        <begin position="220"/>
        <end position="234"/>
    </location>
</feature>
<dbReference type="InterPro" id="IPR029058">
    <property type="entry name" value="AB_hydrolase_fold"/>
</dbReference>
<keyword evidence="2" id="KW-0732">Signal</keyword>
<feature type="compositionally biased region" description="Basic and acidic residues" evidence="7">
    <location>
        <begin position="80"/>
        <end position="96"/>
    </location>
</feature>
<dbReference type="PROSITE" id="PS50003">
    <property type="entry name" value="PH_DOMAIN"/>
    <property type="match status" value="1"/>
</dbReference>
<dbReference type="KEGG" id="acan:ACA1_031640"/>
<dbReference type="InterPro" id="IPR001849">
    <property type="entry name" value="PH_domain"/>
</dbReference>
<gene>
    <name evidence="9" type="ORF">ACA1_031640</name>
</gene>
<feature type="region of interest" description="Disordered" evidence="7">
    <location>
        <begin position="1"/>
        <end position="112"/>
    </location>
</feature>
<protein>
    <submittedName>
        <fullName evidence="9">Hydrolase, alpha/beta fold domain containing protein</fullName>
    </submittedName>
</protein>
<feature type="compositionally biased region" description="Basic and acidic residues" evidence="7">
    <location>
        <begin position="203"/>
        <end position="219"/>
    </location>
</feature>
<dbReference type="GO" id="GO:0016042">
    <property type="term" value="P:lipid catabolic process"/>
    <property type="evidence" value="ECO:0007669"/>
    <property type="project" value="UniProtKB-KW"/>
</dbReference>
<evidence type="ECO:0000313" key="9">
    <source>
        <dbReference type="EMBL" id="ELR15966.1"/>
    </source>
</evidence>
<feature type="compositionally biased region" description="Basic and acidic residues" evidence="7">
    <location>
        <begin position="363"/>
        <end position="379"/>
    </location>
</feature>
<feature type="region of interest" description="Disordered" evidence="7">
    <location>
        <begin position="361"/>
        <end position="398"/>
    </location>
</feature>